<dbReference type="InterPro" id="IPR036259">
    <property type="entry name" value="MFS_trans_sf"/>
</dbReference>
<dbReference type="InterPro" id="IPR011701">
    <property type="entry name" value="MFS"/>
</dbReference>
<dbReference type="InterPro" id="IPR020846">
    <property type="entry name" value="MFS_dom"/>
</dbReference>
<sequence>MPTLPQLPEKTEVCHVEADEKLNTATDYKYVDENGAPGEAVVEPEVEKRIIRKIDGRLLPILTALYTFALVDRTNIGVARISGLDKATQLDVGTRASVAILVFYIGYCLMEIPSNIAMKRFGAANWLCFIATGWGLLTLAIGFSKNWQTLAVLRAFLGVLEAGLTPGCLYLIASWYRRYEVQTRISIFFVCAQFLSSFSNILAYGLIQVASDPETGGWKYIYIIEGAITVGVAILSRFIIIDFPDSKRNKFLSAEEIATVKGRLMIERGTAEAGKVTWKVIWGAITDWPIWAASIMYMSGACSIYGFLIFLPIILRKGLGYSLVLSFVLTAPPAAFSVIYAIGMSKLSDRYKMRGPFMMGHAVLAITGLAMIGFLDQSTPRYVGAFLGEAGTNGVIVTGMAWCQNNIRSDEKRSVGTAIQIIVAGIGGVYSALVFRQQDSPDYVPGLIAIGAVMLLTIAMTPVVCFFLRRANKQADAGTRLIEDSPGFRYTI</sequence>
<dbReference type="PANTHER" id="PTHR43791:SF3">
    <property type="entry name" value="MAJOR FACILITATOR SUPERFAMILY (MFS) PROFILE DOMAIN-CONTAINING PROTEIN"/>
    <property type="match status" value="1"/>
</dbReference>
<feature type="domain" description="Major facilitator superfamily (MFS) profile" evidence="7">
    <location>
        <begin position="61"/>
        <end position="473"/>
    </location>
</feature>
<feature type="transmembrane region" description="Helical" evidence="6">
    <location>
        <begin position="295"/>
        <end position="315"/>
    </location>
</feature>
<keyword evidence="9" id="KW-1185">Reference proteome</keyword>
<dbReference type="PROSITE" id="PS50850">
    <property type="entry name" value="MFS"/>
    <property type="match status" value="1"/>
</dbReference>
<gene>
    <name evidence="8" type="ORF">H2200_000261</name>
</gene>
<evidence type="ECO:0000256" key="5">
    <source>
        <dbReference type="ARBA" id="ARBA00023136"/>
    </source>
</evidence>
<comment type="caution">
    <text evidence="8">The sequence shown here is derived from an EMBL/GenBank/DDBJ whole genome shotgun (WGS) entry which is preliminary data.</text>
</comment>
<feature type="transmembrane region" description="Helical" evidence="6">
    <location>
        <begin position="96"/>
        <end position="112"/>
    </location>
</feature>
<evidence type="ECO:0000313" key="8">
    <source>
        <dbReference type="EMBL" id="KAJ9616542.1"/>
    </source>
</evidence>
<dbReference type="FunFam" id="1.20.1250.20:FF:000018">
    <property type="entry name" value="MFS transporter permease"/>
    <property type="match status" value="1"/>
</dbReference>
<keyword evidence="4 6" id="KW-1133">Transmembrane helix</keyword>
<evidence type="ECO:0000256" key="4">
    <source>
        <dbReference type="ARBA" id="ARBA00022989"/>
    </source>
</evidence>
<keyword evidence="2" id="KW-0813">Transport</keyword>
<feature type="transmembrane region" description="Helical" evidence="6">
    <location>
        <begin position="415"/>
        <end position="435"/>
    </location>
</feature>
<reference evidence="8" key="1">
    <citation type="submission" date="2022-10" db="EMBL/GenBank/DDBJ databases">
        <title>Culturing micro-colonial fungi from biological soil crusts in the Mojave desert and describing Neophaeococcomyces mojavensis, and introducing the new genera and species Taxawa tesnikishii.</title>
        <authorList>
            <person name="Kurbessoian T."/>
            <person name="Stajich J.E."/>
        </authorList>
    </citation>
    <scope>NUCLEOTIDE SEQUENCE</scope>
    <source>
        <strain evidence="8">TK_41</strain>
    </source>
</reference>
<dbReference type="PANTHER" id="PTHR43791">
    <property type="entry name" value="PERMEASE-RELATED"/>
    <property type="match status" value="1"/>
</dbReference>
<feature type="transmembrane region" description="Helical" evidence="6">
    <location>
        <begin position="58"/>
        <end position="76"/>
    </location>
</feature>
<dbReference type="SUPFAM" id="SSF103473">
    <property type="entry name" value="MFS general substrate transporter"/>
    <property type="match status" value="1"/>
</dbReference>
<evidence type="ECO:0000256" key="6">
    <source>
        <dbReference type="SAM" id="Phobius"/>
    </source>
</evidence>
<feature type="transmembrane region" description="Helical" evidence="6">
    <location>
        <begin position="447"/>
        <end position="468"/>
    </location>
</feature>
<dbReference type="AlphaFoldDB" id="A0AA39CQ60"/>
<evidence type="ECO:0000259" key="7">
    <source>
        <dbReference type="PROSITE" id="PS50850"/>
    </source>
</evidence>
<proteinExistence type="predicted"/>
<dbReference type="EMBL" id="JAPDRK010000001">
    <property type="protein sequence ID" value="KAJ9616542.1"/>
    <property type="molecule type" value="Genomic_DNA"/>
</dbReference>
<evidence type="ECO:0000256" key="1">
    <source>
        <dbReference type="ARBA" id="ARBA00004141"/>
    </source>
</evidence>
<dbReference type="Gene3D" id="1.20.1250.20">
    <property type="entry name" value="MFS general substrate transporter like domains"/>
    <property type="match status" value="2"/>
</dbReference>
<dbReference type="GO" id="GO:0016020">
    <property type="term" value="C:membrane"/>
    <property type="evidence" value="ECO:0007669"/>
    <property type="project" value="UniProtKB-SubCell"/>
</dbReference>
<feature type="transmembrane region" description="Helical" evidence="6">
    <location>
        <begin position="155"/>
        <end position="173"/>
    </location>
</feature>
<dbReference type="GO" id="GO:0022857">
    <property type="term" value="F:transmembrane transporter activity"/>
    <property type="evidence" value="ECO:0007669"/>
    <property type="project" value="InterPro"/>
</dbReference>
<dbReference type="FunFam" id="1.20.1250.20:FF:000013">
    <property type="entry name" value="MFS general substrate transporter"/>
    <property type="match status" value="1"/>
</dbReference>
<evidence type="ECO:0000313" key="9">
    <source>
        <dbReference type="Proteomes" id="UP001172673"/>
    </source>
</evidence>
<feature type="transmembrane region" description="Helical" evidence="6">
    <location>
        <begin position="381"/>
        <end position="403"/>
    </location>
</feature>
<feature type="transmembrane region" description="Helical" evidence="6">
    <location>
        <begin position="124"/>
        <end position="143"/>
    </location>
</feature>
<dbReference type="Proteomes" id="UP001172673">
    <property type="component" value="Unassembled WGS sequence"/>
</dbReference>
<protein>
    <recommendedName>
        <fullName evidence="7">Major facilitator superfamily (MFS) profile domain-containing protein</fullName>
    </recommendedName>
</protein>
<evidence type="ECO:0000256" key="3">
    <source>
        <dbReference type="ARBA" id="ARBA00022692"/>
    </source>
</evidence>
<accession>A0AA39CQ60</accession>
<keyword evidence="3 6" id="KW-0812">Transmembrane</keyword>
<keyword evidence="5 6" id="KW-0472">Membrane</keyword>
<organism evidence="8 9">
    <name type="scientific">Cladophialophora chaetospira</name>
    <dbReference type="NCBI Taxonomy" id="386627"/>
    <lineage>
        <taxon>Eukaryota</taxon>
        <taxon>Fungi</taxon>
        <taxon>Dikarya</taxon>
        <taxon>Ascomycota</taxon>
        <taxon>Pezizomycotina</taxon>
        <taxon>Eurotiomycetes</taxon>
        <taxon>Chaetothyriomycetidae</taxon>
        <taxon>Chaetothyriales</taxon>
        <taxon>Herpotrichiellaceae</taxon>
        <taxon>Cladophialophora</taxon>
    </lineage>
</organism>
<evidence type="ECO:0000256" key="2">
    <source>
        <dbReference type="ARBA" id="ARBA00022448"/>
    </source>
</evidence>
<comment type="subcellular location">
    <subcellularLocation>
        <location evidence="1">Membrane</location>
        <topology evidence="1">Multi-pass membrane protein</topology>
    </subcellularLocation>
</comment>
<feature type="transmembrane region" description="Helical" evidence="6">
    <location>
        <begin position="355"/>
        <end position="375"/>
    </location>
</feature>
<feature type="transmembrane region" description="Helical" evidence="6">
    <location>
        <begin position="185"/>
        <end position="207"/>
    </location>
</feature>
<feature type="transmembrane region" description="Helical" evidence="6">
    <location>
        <begin position="219"/>
        <end position="240"/>
    </location>
</feature>
<feature type="transmembrane region" description="Helical" evidence="6">
    <location>
        <begin position="321"/>
        <end position="343"/>
    </location>
</feature>
<dbReference type="Pfam" id="PF07690">
    <property type="entry name" value="MFS_1"/>
    <property type="match status" value="1"/>
</dbReference>
<name>A0AA39CQ60_9EURO</name>